<evidence type="ECO:0000256" key="13">
    <source>
        <dbReference type="ARBA" id="ARBA00051301"/>
    </source>
</evidence>
<evidence type="ECO:0000256" key="8">
    <source>
        <dbReference type="ARBA" id="ARBA00022801"/>
    </source>
</evidence>
<dbReference type="STRING" id="1834516.BL253_00690"/>
<evidence type="ECO:0000256" key="1">
    <source>
        <dbReference type="ARBA" id="ARBA00001941"/>
    </source>
</evidence>
<comment type="cofactor">
    <cofactor evidence="2">
        <name>Zn(2+)</name>
        <dbReference type="ChEBI" id="CHEBI:29105"/>
    </cofactor>
</comment>
<dbReference type="InterPro" id="IPR011650">
    <property type="entry name" value="Peptidase_M20_dimer"/>
</dbReference>
<evidence type="ECO:0000259" key="15">
    <source>
        <dbReference type="Pfam" id="PF07687"/>
    </source>
</evidence>
<keyword evidence="9" id="KW-0862">Zinc</keyword>
<evidence type="ECO:0000256" key="6">
    <source>
        <dbReference type="ARBA" id="ARBA00022605"/>
    </source>
</evidence>
<sequence>MELDIAAPAGELTRALVDVESVSGGEGPLADTVEKALAGLPGLTVDRDGDAVVARTRLGLPSRVVLAGHLDTVPVAENLPARRDGDRLYGCGTSDMKAGVAVMLRLAATVPLASLAQDLTWVFYDNEEVAAARNGLRRLAAARRDWLEGDLAILMEPTSGEIEAGCQGTLRVVAALPGRRAHSARSWLGDNAIHRAGDLLSRLAAYQPRAVVLDGCEYREGLSAVRISGGVAGNVIPDRCEVMINFRFAPDRDEAGALAHVREVLAGYELELSDSVGGAPPGLAAPAAAAFVAATGRAPRAKYGWTDVARFAELGIPALNYGPGDPNLAHTRDEYVELALVDEAERVLRAYLTAGA</sequence>
<evidence type="ECO:0000256" key="10">
    <source>
        <dbReference type="ARBA" id="ARBA00022915"/>
    </source>
</evidence>
<protein>
    <recommendedName>
        <fullName evidence="5 14">Succinyl-diaminopimelate desuccinylase</fullName>
        <ecNumber evidence="5 14">3.5.1.18</ecNumber>
    </recommendedName>
</protein>
<comment type="catalytic activity">
    <reaction evidence="13">
        <text>N-succinyl-(2S,6S)-2,6-diaminopimelate + H2O = (2S,6S)-2,6-diaminopimelate + succinate</text>
        <dbReference type="Rhea" id="RHEA:22608"/>
        <dbReference type="ChEBI" id="CHEBI:15377"/>
        <dbReference type="ChEBI" id="CHEBI:30031"/>
        <dbReference type="ChEBI" id="CHEBI:57609"/>
        <dbReference type="ChEBI" id="CHEBI:58087"/>
        <dbReference type="EC" id="3.5.1.18"/>
    </reaction>
</comment>
<evidence type="ECO:0000256" key="14">
    <source>
        <dbReference type="NCBIfam" id="TIGR01900"/>
    </source>
</evidence>
<keyword evidence="8" id="KW-0378">Hydrolase</keyword>
<dbReference type="SUPFAM" id="SSF53187">
    <property type="entry name" value="Zn-dependent exopeptidases"/>
    <property type="match status" value="1"/>
</dbReference>
<dbReference type="NCBIfam" id="TIGR01900">
    <property type="entry name" value="dapE-gram_pos"/>
    <property type="match status" value="1"/>
</dbReference>
<dbReference type="Gene3D" id="3.40.630.10">
    <property type="entry name" value="Zn peptidases"/>
    <property type="match status" value="1"/>
</dbReference>
<comment type="pathway">
    <text evidence="3">Amino-acid biosynthesis; L-lysine biosynthesis via DAP pathway; LL-2,6-diaminopimelate from (S)-tetrahydrodipicolinate (succinylase route): step 3/3.</text>
</comment>
<evidence type="ECO:0000313" key="16">
    <source>
        <dbReference type="EMBL" id="ONH33585.1"/>
    </source>
</evidence>
<evidence type="ECO:0000256" key="2">
    <source>
        <dbReference type="ARBA" id="ARBA00001947"/>
    </source>
</evidence>
<keyword evidence="12" id="KW-0170">Cobalt</keyword>
<comment type="cofactor">
    <cofactor evidence="1">
        <name>Co(2+)</name>
        <dbReference type="ChEBI" id="CHEBI:48828"/>
    </cofactor>
</comment>
<dbReference type="InterPro" id="IPR050072">
    <property type="entry name" value="Peptidase_M20A"/>
</dbReference>
<evidence type="ECO:0000256" key="9">
    <source>
        <dbReference type="ARBA" id="ARBA00022833"/>
    </source>
</evidence>
<dbReference type="EMBL" id="MOMC01000003">
    <property type="protein sequence ID" value="ONH33585.1"/>
    <property type="molecule type" value="Genomic_DNA"/>
</dbReference>
<evidence type="ECO:0000256" key="7">
    <source>
        <dbReference type="ARBA" id="ARBA00022723"/>
    </source>
</evidence>
<dbReference type="GO" id="GO:0009089">
    <property type="term" value="P:lysine biosynthetic process via diaminopimelate"/>
    <property type="evidence" value="ECO:0007669"/>
    <property type="project" value="UniProtKB-UniRule"/>
</dbReference>
<evidence type="ECO:0000256" key="3">
    <source>
        <dbReference type="ARBA" id="ARBA00005130"/>
    </source>
</evidence>
<dbReference type="InterPro" id="IPR010174">
    <property type="entry name" value="Succinyl-DAP_deSuclase_DapE"/>
</dbReference>
<dbReference type="Pfam" id="PF07687">
    <property type="entry name" value="M20_dimer"/>
    <property type="match status" value="1"/>
</dbReference>
<evidence type="ECO:0000256" key="11">
    <source>
        <dbReference type="ARBA" id="ARBA00023154"/>
    </source>
</evidence>
<keyword evidence="11" id="KW-0457">Lysine biosynthesis</keyword>
<dbReference type="GO" id="GO:0006526">
    <property type="term" value="P:L-arginine biosynthetic process"/>
    <property type="evidence" value="ECO:0007669"/>
    <property type="project" value="TreeGrafter"/>
</dbReference>
<evidence type="ECO:0000313" key="17">
    <source>
        <dbReference type="Proteomes" id="UP000188929"/>
    </source>
</evidence>
<feature type="domain" description="Peptidase M20 dimerisation" evidence="15">
    <location>
        <begin position="176"/>
        <end position="266"/>
    </location>
</feature>
<accession>A0A1V2IKL8</accession>
<dbReference type="EC" id="3.5.1.18" evidence="5 14"/>
<dbReference type="PANTHER" id="PTHR43808">
    <property type="entry name" value="ACETYLORNITHINE DEACETYLASE"/>
    <property type="match status" value="1"/>
</dbReference>
<dbReference type="OrthoDB" id="9809784at2"/>
<dbReference type="InterPro" id="IPR036264">
    <property type="entry name" value="Bact_exopeptidase_dim_dom"/>
</dbReference>
<keyword evidence="6" id="KW-0028">Amino-acid biosynthesis</keyword>
<dbReference type="RefSeq" id="WP_076812407.1">
    <property type="nucleotide sequence ID" value="NZ_MOMC01000003.1"/>
</dbReference>
<keyword evidence="7" id="KW-0479">Metal-binding</keyword>
<dbReference type="AlphaFoldDB" id="A0A1V2IKL8"/>
<dbReference type="FunFam" id="3.30.70.360:FF:000011">
    <property type="entry name" value="Succinyl-diaminopimelate desuccinylase"/>
    <property type="match status" value="1"/>
</dbReference>
<dbReference type="GO" id="GO:0019877">
    <property type="term" value="P:diaminopimelate biosynthetic process"/>
    <property type="evidence" value="ECO:0007669"/>
    <property type="project" value="UniProtKB-KW"/>
</dbReference>
<name>A0A1V2IKL8_9ACTN</name>
<keyword evidence="10" id="KW-0220">Diaminopimelate biosynthesis</keyword>
<keyword evidence="17" id="KW-1185">Reference proteome</keyword>
<gene>
    <name evidence="16" type="ORF">BL253_00690</name>
</gene>
<dbReference type="SUPFAM" id="SSF55031">
    <property type="entry name" value="Bacterial exopeptidase dimerisation domain"/>
    <property type="match status" value="1"/>
</dbReference>
<dbReference type="GO" id="GO:0046872">
    <property type="term" value="F:metal ion binding"/>
    <property type="evidence" value="ECO:0007669"/>
    <property type="project" value="UniProtKB-KW"/>
</dbReference>
<reference evidence="17" key="1">
    <citation type="submission" date="2016-10" db="EMBL/GenBank/DDBJ databases">
        <title>Frankia sp. NRRL B-16386 Genome sequencing.</title>
        <authorList>
            <person name="Ghodhbane-Gtari F."/>
            <person name="Swanson E."/>
            <person name="Gueddou A."/>
            <person name="Hezbri K."/>
            <person name="Ktari K."/>
            <person name="Nouioui I."/>
            <person name="Morris K."/>
            <person name="Simpson S."/>
            <person name="Abebe-Akele F."/>
            <person name="Thomas K."/>
            <person name="Gtari M."/>
            <person name="Tisa L.S."/>
        </authorList>
    </citation>
    <scope>NUCLEOTIDE SEQUENCE [LARGE SCALE GENOMIC DNA]</scope>
    <source>
        <strain evidence="17">NRRL B-16386</strain>
    </source>
</reference>
<proteinExistence type="predicted"/>
<evidence type="ECO:0000256" key="5">
    <source>
        <dbReference type="ARBA" id="ARBA00011921"/>
    </source>
</evidence>
<comment type="subunit">
    <text evidence="4">Homodimer.</text>
</comment>
<dbReference type="GO" id="GO:0009014">
    <property type="term" value="F:succinyl-diaminopimelate desuccinylase activity"/>
    <property type="evidence" value="ECO:0007669"/>
    <property type="project" value="UniProtKB-UniRule"/>
</dbReference>
<dbReference type="Proteomes" id="UP000188929">
    <property type="component" value="Unassembled WGS sequence"/>
</dbReference>
<comment type="caution">
    <text evidence="16">The sequence shown here is derived from an EMBL/GenBank/DDBJ whole genome shotgun (WGS) entry which is preliminary data.</text>
</comment>
<dbReference type="PANTHER" id="PTHR43808:SF31">
    <property type="entry name" value="N-ACETYL-L-CITRULLINE DEACETYLASE"/>
    <property type="match status" value="1"/>
</dbReference>
<evidence type="ECO:0000256" key="4">
    <source>
        <dbReference type="ARBA" id="ARBA00011738"/>
    </source>
</evidence>
<organism evidence="16 17">
    <name type="scientific">Pseudofrankia asymbiotica</name>
    <dbReference type="NCBI Taxonomy" id="1834516"/>
    <lineage>
        <taxon>Bacteria</taxon>
        <taxon>Bacillati</taxon>
        <taxon>Actinomycetota</taxon>
        <taxon>Actinomycetes</taxon>
        <taxon>Frankiales</taxon>
        <taxon>Frankiaceae</taxon>
        <taxon>Pseudofrankia</taxon>
    </lineage>
</organism>
<dbReference type="InterPro" id="IPR002933">
    <property type="entry name" value="Peptidase_M20"/>
</dbReference>
<evidence type="ECO:0000256" key="12">
    <source>
        <dbReference type="ARBA" id="ARBA00023285"/>
    </source>
</evidence>
<dbReference type="Pfam" id="PF01546">
    <property type="entry name" value="Peptidase_M20"/>
    <property type="match status" value="1"/>
</dbReference>
<dbReference type="Gene3D" id="3.30.70.360">
    <property type="match status" value="1"/>
</dbReference>
<dbReference type="GO" id="GO:0008777">
    <property type="term" value="F:acetylornithine deacetylase activity"/>
    <property type="evidence" value="ECO:0007669"/>
    <property type="project" value="TreeGrafter"/>
</dbReference>